<evidence type="ECO:0000259" key="1">
    <source>
        <dbReference type="Pfam" id="PF12697"/>
    </source>
</evidence>
<feature type="domain" description="AB hydrolase-1" evidence="1">
    <location>
        <begin position="37"/>
        <end position="106"/>
    </location>
</feature>
<sequence length="106" mass="11395">MCVIADSAVGGATLCKLRGHDGTILVGERRGEGEPLLLFVHGWTCRRSYWAPQLARFGGEQAVAAFDLPGHGDSGPGRRQAWGIKGLAADLEVCVRELKARRVILV</sequence>
<dbReference type="AlphaFoldDB" id="A0A7C2TK21"/>
<gene>
    <name evidence="2" type="ORF">ENN98_01905</name>
</gene>
<dbReference type="InterPro" id="IPR029058">
    <property type="entry name" value="AB_hydrolase_fold"/>
</dbReference>
<feature type="non-terminal residue" evidence="2">
    <location>
        <position position="106"/>
    </location>
</feature>
<protein>
    <submittedName>
        <fullName evidence="2">Alpha/beta hydrolase</fullName>
    </submittedName>
</protein>
<reference evidence="2" key="1">
    <citation type="journal article" date="2020" name="mSystems">
        <title>Genome- and Community-Level Interaction Insights into Carbon Utilization and Element Cycling Functions of Hydrothermarchaeota in Hydrothermal Sediment.</title>
        <authorList>
            <person name="Zhou Z."/>
            <person name="Liu Y."/>
            <person name="Xu W."/>
            <person name="Pan J."/>
            <person name="Luo Z.H."/>
            <person name="Li M."/>
        </authorList>
    </citation>
    <scope>NUCLEOTIDE SEQUENCE [LARGE SCALE GENOMIC DNA]</scope>
    <source>
        <strain evidence="2">SpSt-1224</strain>
    </source>
</reference>
<dbReference type="Pfam" id="PF12697">
    <property type="entry name" value="Abhydrolase_6"/>
    <property type="match status" value="1"/>
</dbReference>
<dbReference type="Proteomes" id="UP000885986">
    <property type="component" value="Unassembled WGS sequence"/>
</dbReference>
<dbReference type="SUPFAM" id="SSF53474">
    <property type="entry name" value="alpha/beta-Hydrolases"/>
    <property type="match status" value="1"/>
</dbReference>
<dbReference type="EMBL" id="DSDS01000043">
    <property type="protein sequence ID" value="HET97461.1"/>
    <property type="molecule type" value="Genomic_DNA"/>
</dbReference>
<dbReference type="Gene3D" id="3.40.50.1820">
    <property type="entry name" value="alpha/beta hydrolase"/>
    <property type="match status" value="1"/>
</dbReference>
<comment type="caution">
    <text evidence="2">The sequence shown here is derived from an EMBL/GenBank/DDBJ whole genome shotgun (WGS) entry which is preliminary data.</text>
</comment>
<accession>A0A7C2TK21</accession>
<dbReference type="GO" id="GO:0016787">
    <property type="term" value="F:hydrolase activity"/>
    <property type="evidence" value="ECO:0007669"/>
    <property type="project" value="UniProtKB-KW"/>
</dbReference>
<proteinExistence type="predicted"/>
<name>A0A7C2TK21_9BACT</name>
<evidence type="ECO:0000313" key="2">
    <source>
        <dbReference type="EMBL" id="HET97461.1"/>
    </source>
</evidence>
<organism evidence="2">
    <name type="scientific">Desulfurivibrio alkaliphilus</name>
    <dbReference type="NCBI Taxonomy" id="427923"/>
    <lineage>
        <taxon>Bacteria</taxon>
        <taxon>Pseudomonadati</taxon>
        <taxon>Thermodesulfobacteriota</taxon>
        <taxon>Desulfobulbia</taxon>
        <taxon>Desulfobulbales</taxon>
        <taxon>Desulfobulbaceae</taxon>
        <taxon>Desulfurivibrio</taxon>
    </lineage>
</organism>
<dbReference type="InterPro" id="IPR000073">
    <property type="entry name" value="AB_hydrolase_1"/>
</dbReference>
<keyword evidence="2" id="KW-0378">Hydrolase</keyword>